<sequence>MPVETEQPVDSKPPEEQPYISDVLMAKLDAMTKSLEEAIGVEEEHEMIVARVAALSGTTLSVGFVAWAVRSSALLASCLTTLPAWKSFDPLPVVKLSRQERDSRRQATDAIQRQEQNEFGGLEKFF</sequence>
<proteinExistence type="predicted"/>
<dbReference type="EMBL" id="CP047423">
    <property type="protein sequence ID" value="QPD05503.1"/>
    <property type="molecule type" value="Genomic_DNA"/>
</dbReference>
<gene>
    <name evidence="1" type="ORF">Nkreftii_003277</name>
</gene>
<accession>A0A7S8FGM7</accession>
<name>A0A7S8FGM7_9BACT</name>
<organism evidence="1 2">
    <name type="scientific">Candidatus Nitrospira kreftii</name>
    <dbReference type="NCBI Taxonomy" id="2652173"/>
    <lineage>
        <taxon>Bacteria</taxon>
        <taxon>Pseudomonadati</taxon>
        <taxon>Nitrospirota</taxon>
        <taxon>Nitrospiria</taxon>
        <taxon>Nitrospirales</taxon>
        <taxon>Nitrospiraceae</taxon>
        <taxon>Nitrospira</taxon>
    </lineage>
</organism>
<dbReference type="AlphaFoldDB" id="A0A7S8FGM7"/>
<evidence type="ECO:0000313" key="1">
    <source>
        <dbReference type="EMBL" id="QPD05503.1"/>
    </source>
</evidence>
<reference evidence="1 2" key="1">
    <citation type="journal article" date="2020" name="ISME J.">
        <title>Enrichment and physiological characterization of a novel comammox Nitrospira indicates ammonium inhibition of complete nitrification.</title>
        <authorList>
            <person name="Sakoula D."/>
            <person name="Koch H."/>
            <person name="Frank J."/>
            <person name="Jetten M.S.M."/>
            <person name="van Kessel M.A.H.J."/>
            <person name="Lucker S."/>
        </authorList>
    </citation>
    <scope>NUCLEOTIDE SEQUENCE [LARGE SCALE GENOMIC DNA]</scope>
    <source>
        <strain evidence="1">Comreactor17</strain>
    </source>
</reference>
<evidence type="ECO:0000313" key="2">
    <source>
        <dbReference type="Proteomes" id="UP000593737"/>
    </source>
</evidence>
<dbReference type="Proteomes" id="UP000593737">
    <property type="component" value="Chromosome"/>
</dbReference>
<protein>
    <submittedName>
        <fullName evidence="1">Uncharacterized protein</fullName>
    </submittedName>
</protein>
<dbReference type="KEGG" id="nkf:Nkreftii_003277"/>